<evidence type="ECO:0000259" key="6">
    <source>
        <dbReference type="SMART" id="SM00856"/>
    </source>
</evidence>
<feature type="domain" description="Pectinesterase inhibitor" evidence="6">
    <location>
        <begin position="359"/>
        <end position="508"/>
    </location>
</feature>
<evidence type="ECO:0000256" key="2">
    <source>
        <dbReference type="ARBA" id="ARBA00022729"/>
    </source>
</evidence>
<dbReference type="SUPFAM" id="SSF54211">
    <property type="entry name" value="Ribosomal protein S5 domain 2-like"/>
    <property type="match status" value="1"/>
</dbReference>
<keyword evidence="3" id="KW-1015">Disulfide bond</keyword>
<keyword evidence="4" id="KW-0325">Glycoprotein</keyword>
<dbReference type="PANTHER" id="PTHR16301">
    <property type="entry name" value="IMPACT-RELATED"/>
    <property type="match status" value="1"/>
</dbReference>
<dbReference type="InterPro" id="IPR035513">
    <property type="entry name" value="Invertase/methylesterase_inhib"/>
</dbReference>
<dbReference type="CDD" id="cd14859">
    <property type="entry name" value="PMEI_like"/>
    <property type="match status" value="1"/>
</dbReference>
<sequence>MPVAAITPRNFNLSFQKYYQKVAPTKLHQGIRILVSIAGVGCCVATGANKAMVTTAAATSSNSNRSGGGGAYTGIKEIVRFEKEIKKSKFIAVAGPISDEQSAQSFLSQVREQRATHNCWAYKVGDQFRSNDDGEPSGTAGKPIHSAIESSGIDRVMVVVIRYFGGIKLGTGGLVRAYGGVASECLKNAPTCLVKSKVRMGVEVPFDLLGILYHQLQSFHVEDIKQDYETGKDGITMVTYQVDFDRIEKLEEAIKNNCSRELVSIPFQKMDVVKLSAVLLLGLLGSVSGTSLFRDEVERKFSQKTFHETAGSTVFNVPNVERLVPLRSILSHMSSSTIFLLFLLTVAFPRQNPNFLIQADSTLIQNTCKNTKYYGLCVSSLKSVPTSINADTKGLAVIMVGIGMANATATSSYLSSQVISSSINDTNLKEVLKECADKYGYVGDALQASVQDLGSESYDYAYMHITAAADYPNACHNAFKRYLGLAYPPELARREKGLKHICDVALGIIDNFGW</sequence>
<comment type="similarity">
    <text evidence="5">Belongs to the PMEI family.</text>
</comment>
<evidence type="ECO:0000256" key="4">
    <source>
        <dbReference type="ARBA" id="ARBA00023180"/>
    </source>
</evidence>
<dbReference type="PANTHER" id="PTHR16301:SF20">
    <property type="entry name" value="IMPACT FAMILY MEMBER YIGZ"/>
    <property type="match status" value="1"/>
</dbReference>
<dbReference type="GO" id="GO:0004857">
    <property type="term" value="F:enzyme inhibitor activity"/>
    <property type="evidence" value="ECO:0007669"/>
    <property type="project" value="InterPro"/>
</dbReference>
<dbReference type="SMART" id="SM00856">
    <property type="entry name" value="PMEI"/>
    <property type="match status" value="1"/>
</dbReference>
<dbReference type="SUPFAM" id="SSF101148">
    <property type="entry name" value="Plant invertase/pectin methylesterase inhibitor"/>
    <property type="match status" value="1"/>
</dbReference>
<dbReference type="AlphaFoldDB" id="A0A498HTI4"/>
<dbReference type="Pfam" id="PF04043">
    <property type="entry name" value="PMEI"/>
    <property type="match status" value="1"/>
</dbReference>
<comment type="caution">
    <text evidence="7">The sequence shown here is derived from an EMBL/GenBank/DDBJ whole genome shotgun (WGS) entry which is preliminary data.</text>
</comment>
<accession>A0A498HTI4</accession>
<dbReference type="STRING" id="3750.A0A498HTI4"/>
<organism evidence="7 8">
    <name type="scientific">Malus domestica</name>
    <name type="common">Apple</name>
    <name type="synonym">Pyrus malus</name>
    <dbReference type="NCBI Taxonomy" id="3750"/>
    <lineage>
        <taxon>Eukaryota</taxon>
        <taxon>Viridiplantae</taxon>
        <taxon>Streptophyta</taxon>
        <taxon>Embryophyta</taxon>
        <taxon>Tracheophyta</taxon>
        <taxon>Spermatophyta</taxon>
        <taxon>Magnoliopsida</taxon>
        <taxon>eudicotyledons</taxon>
        <taxon>Gunneridae</taxon>
        <taxon>Pentapetalae</taxon>
        <taxon>rosids</taxon>
        <taxon>fabids</taxon>
        <taxon>Rosales</taxon>
        <taxon>Rosaceae</taxon>
        <taxon>Amygdaloideae</taxon>
        <taxon>Maleae</taxon>
        <taxon>Malus</taxon>
    </lineage>
</organism>
<comment type="similarity">
    <text evidence="1">Belongs to the IMPACT family.</text>
</comment>
<dbReference type="Gene3D" id="3.30.230.30">
    <property type="entry name" value="Impact, N-terminal domain"/>
    <property type="match status" value="1"/>
</dbReference>
<dbReference type="EMBL" id="RDQH01000341">
    <property type="protein sequence ID" value="RXH74060.1"/>
    <property type="molecule type" value="Genomic_DNA"/>
</dbReference>
<dbReference type="NCBIfam" id="TIGR01614">
    <property type="entry name" value="PME_inhib"/>
    <property type="match status" value="1"/>
</dbReference>
<dbReference type="GO" id="GO:0006446">
    <property type="term" value="P:regulation of translational initiation"/>
    <property type="evidence" value="ECO:0007669"/>
    <property type="project" value="TreeGrafter"/>
</dbReference>
<dbReference type="Gene3D" id="1.20.140.40">
    <property type="entry name" value="Invertase/pectin methylesterase inhibitor family protein"/>
    <property type="match status" value="1"/>
</dbReference>
<gene>
    <name evidence="7" type="ORF">DVH24_021240</name>
</gene>
<evidence type="ECO:0000256" key="5">
    <source>
        <dbReference type="ARBA" id="ARBA00038471"/>
    </source>
</evidence>
<dbReference type="InterPro" id="IPR001498">
    <property type="entry name" value="Impact_N"/>
</dbReference>
<dbReference type="FunFam" id="1.20.140.40:FF:000011">
    <property type="entry name" value="Cell wall / vacuolar inhibitor of fructosidase 2"/>
    <property type="match status" value="1"/>
</dbReference>
<evidence type="ECO:0000256" key="1">
    <source>
        <dbReference type="ARBA" id="ARBA00007665"/>
    </source>
</evidence>
<keyword evidence="2" id="KW-0732">Signal</keyword>
<dbReference type="InterPro" id="IPR023582">
    <property type="entry name" value="Impact"/>
</dbReference>
<reference evidence="7 8" key="1">
    <citation type="submission" date="2018-10" db="EMBL/GenBank/DDBJ databases">
        <title>A high-quality apple genome assembly.</title>
        <authorList>
            <person name="Hu J."/>
        </authorList>
    </citation>
    <scope>NUCLEOTIDE SEQUENCE [LARGE SCALE GENOMIC DNA]</scope>
    <source>
        <strain evidence="8">cv. HFTH1</strain>
        <tissue evidence="7">Young leaf</tissue>
    </source>
</reference>
<name>A0A498HTI4_MALDO</name>
<dbReference type="InterPro" id="IPR020568">
    <property type="entry name" value="Ribosomal_Su5_D2-typ_SF"/>
</dbReference>
<keyword evidence="8" id="KW-1185">Reference proteome</keyword>
<dbReference type="Pfam" id="PF01205">
    <property type="entry name" value="Impact_N"/>
    <property type="match status" value="1"/>
</dbReference>
<evidence type="ECO:0000313" key="7">
    <source>
        <dbReference type="EMBL" id="RXH74060.1"/>
    </source>
</evidence>
<proteinExistence type="inferred from homology"/>
<evidence type="ECO:0000313" key="8">
    <source>
        <dbReference type="Proteomes" id="UP000290289"/>
    </source>
</evidence>
<dbReference type="InterPro" id="IPR006501">
    <property type="entry name" value="Pectinesterase_inhib_dom"/>
</dbReference>
<protein>
    <recommendedName>
        <fullName evidence="6">Pectinesterase inhibitor domain-containing protein</fullName>
    </recommendedName>
</protein>
<dbReference type="InterPro" id="IPR036956">
    <property type="entry name" value="Impact_N_sf"/>
</dbReference>
<dbReference type="GO" id="GO:0005737">
    <property type="term" value="C:cytoplasm"/>
    <property type="evidence" value="ECO:0007669"/>
    <property type="project" value="TreeGrafter"/>
</dbReference>
<dbReference type="Proteomes" id="UP000290289">
    <property type="component" value="Chromosome 15"/>
</dbReference>
<evidence type="ECO:0000256" key="3">
    <source>
        <dbReference type="ARBA" id="ARBA00023157"/>
    </source>
</evidence>